<dbReference type="RefSeq" id="WP_089072280.1">
    <property type="nucleotide sequence ID" value="NZ_CAWNXE010000102.1"/>
</dbReference>
<dbReference type="KEGG" id="vti:CEQ48_19125"/>
<protein>
    <submittedName>
        <fullName evidence="2">Uncharacterized protein</fullName>
    </submittedName>
</protein>
<dbReference type="AlphaFoldDB" id="A0AAU8WM12"/>
<evidence type="ECO:0000256" key="1">
    <source>
        <dbReference type="SAM" id="Coils"/>
    </source>
</evidence>
<proteinExistence type="predicted"/>
<keyword evidence="1" id="KW-0175">Coiled coil</keyword>
<evidence type="ECO:0000313" key="2">
    <source>
        <dbReference type="EMBL" id="ASK56724.1"/>
    </source>
</evidence>
<gene>
    <name evidence="2" type="ORF">CEQ48_19125</name>
</gene>
<dbReference type="EMBL" id="CP022353">
    <property type="protein sequence ID" value="ASK56724.1"/>
    <property type="molecule type" value="Genomic_DNA"/>
</dbReference>
<feature type="coiled-coil region" evidence="1">
    <location>
        <begin position="53"/>
        <end position="94"/>
    </location>
</feature>
<reference evidence="2 3" key="2">
    <citation type="submission" date="2017-06" db="EMBL/GenBank/DDBJ databases">
        <title>Complete genome sequence of Vibrio sp. 2521-89, a close relative of Vibrio cholerae isolated from lake water in New Mexico, USA.</title>
        <authorList>
            <person name="Liang K."/>
            <person name="Orata F.D."/>
            <person name="Winkjer N.S."/>
            <person name="Tarr C.L."/>
            <person name="Boucher Y."/>
        </authorList>
    </citation>
    <scope>NUCLEOTIDE SEQUENCE [LARGE SCALE GENOMIC DNA]</scope>
    <source>
        <strain evidence="2 3">2521-89</strain>
    </source>
</reference>
<evidence type="ECO:0000313" key="3">
    <source>
        <dbReference type="Proteomes" id="UP000198371"/>
    </source>
</evidence>
<keyword evidence="3" id="KW-1185">Reference proteome</keyword>
<accession>A0AAU8WM12</accession>
<sequence length="109" mass="12310">MADNNATYRELKSSYDQIKGYLDRSMLGPEDESLLRSFEELGDKLHEYHTAIIESNSSKLKASQKELEELISNANEAKEVLKEAEGHVKNLAKLAEVVDKILKKVGKFV</sequence>
<dbReference type="Proteomes" id="UP000198371">
    <property type="component" value="Chromosome 1"/>
</dbReference>
<organism evidence="2 3">
    <name type="scientific">Vibrio tarriae</name>
    <dbReference type="NCBI Taxonomy" id="2014742"/>
    <lineage>
        <taxon>Bacteria</taxon>
        <taxon>Pseudomonadati</taxon>
        <taxon>Pseudomonadota</taxon>
        <taxon>Gammaproteobacteria</taxon>
        <taxon>Vibrionales</taxon>
        <taxon>Vibrionaceae</taxon>
        <taxon>Vibrio</taxon>
    </lineage>
</organism>
<name>A0AAU8WM12_9VIBR</name>
<reference evidence="3" key="1">
    <citation type="journal article" date="2017" name="Genome Announc.">
        <title>Complete Genome Sequence of Vibrio sp. Strain 2521-89, a Close Relative of Vibrio cholerae Isolated from Lake Water in New Mexico, USA.</title>
        <authorList>
            <person name="Liang K."/>
            <person name="Orata F.D."/>
            <person name="Winkjer N.S."/>
            <person name="Rowe L.A."/>
            <person name="Tarr C.L."/>
            <person name="Boucher Y."/>
        </authorList>
    </citation>
    <scope>NUCLEOTIDE SEQUENCE [LARGE SCALE GENOMIC DNA]</scope>
    <source>
        <strain evidence="3">2521-89</strain>
    </source>
</reference>